<dbReference type="PROSITE" id="PS00236">
    <property type="entry name" value="NEUROTR_ION_CHANNEL"/>
    <property type="match status" value="1"/>
</dbReference>
<dbReference type="GO" id="GO:0004888">
    <property type="term" value="F:transmembrane signaling receptor activity"/>
    <property type="evidence" value="ECO:0007669"/>
    <property type="project" value="InterPro"/>
</dbReference>
<dbReference type="GO" id="GO:0016020">
    <property type="term" value="C:membrane"/>
    <property type="evidence" value="ECO:0007669"/>
    <property type="project" value="UniProtKB-SubCell"/>
</dbReference>
<dbReference type="eggNOG" id="KOG3645">
    <property type="taxonomic scope" value="Eukaryota"/>
</dbReference>
<dbReference type="Pfam" id="PF02931">
    <property type="entry name" value="Neur_chan_LBD"/>
    <property type="match status" value="1"/>
</dbReference>
<sequence length="400" mass="45565">MDLSTGLALLNMLSMNVQLVPSTAEMALRYDAEIRLRRKLFSKYDGTVVPLKNKEALELIPIMSIDHIRSVEEDKGAMTISVTFTFTWMDERLSWNSSLYNGIRTLTTNRYEFHPNGIWLPTINLADMPGSLKQQDIFLNPEVDVLIQNSGTVKATIKSLVTTPCFFSFGDYPHDYQNCSFTLMTPYYADVFRFAKWGGVDFARNLMENRVTDAEDFQLIGVESNGYFMMMGSELIKEIKPWHAPFSRAFFRYNLMMKRVNKLVFAQLNIPTICIILALFSASVLPNKYGLIALILTAMTQFLFAVTMVTILPDNYNGTPIIGKMAFFLFFETIVLIGWKLFSLIARTRLKKQIQRDAKILGTPNPESVQVLKTVIYVDLGLIAYLAVQSLVTIHVVYLH</sequence>
<feature type="transmembrane region" description="Helical" evidence="3">
    <location>
        <begin position="291"/>
        <end position="313"/>
    </location>
</feature>
<keyword evidence="3" id="KW-0812">Transmembrane</keyword>
<dbReference type="PANTHER" id="PTHR18945">
    <property type="entry name" value="NEUROTRANSMITTER GATED ION CHANNEL"/>
    <property type="match status" value="1"/>
</dbReference>
<dbReference type="STRING" id="135651.G0MIU9"/>
<organism evidence="6">
    <name type="scientific">Caenorhabditis brenneri</name>
    <name type="common">Nematode worm</name>
    <dbReference type="NCBI Taxonomy" id="135651"/>
    <lineage>
        <taxon>Eukaryota</taxon>
        <taxon>Metazoa</taxon>
        <taxon>Ecdysozoa</taxon>
        <taxon>Nematoda</taxon>
        <taxon>Chromadorea</taxon>
        <taxon>Rhabditida</taxon>
        <taxon>Rhabditina</taxon>
        <taxon>Rhabditomorpha</taxon>
        <taxon>Rhabditoidea</taxon>
        <taxon>Rhabditidae</taxon>
        <taxon>Peloderinae</taxon>
        <taxon>Caenorhabditis</taxon>
    </lineage>
</organism>
<evidence type="ECO:0000313" key="5">
    <source>
        <dbReference type="EMBL" id="EGT31287.1"/>
    </source>
</evidence>
<name>G0MIU9_CAEBE</name>
<dbReference type="Gene3D" id="2.70.170.10">
    <property type="entry name" value="Neurotransmitter-gated ion-channel ligand-binding domain"/>
    <property type="match status" value="1"/>
</dbReference>
<evidence type="ECO:0000313" key="6">
    <source>
        <dbReference type="Proteomes" id="UP000008068"/>
    </source>
</evidence>
<feature type="transmembrane region" description="Helical" evidence="3">
    <location>
        <begin position="263"/>
        <end position="285"/>
    </location>
</feature>
<evidence type="ECO:0000256" key="1">
    <source>
        <dbReference type="ARBA" id="ARBA00004141"/>
    </source>
</evidence>
<evidence type="ECO:0000256" key="2">
    <source>
        <dbReference type="ARBA" id="ARBA00023136"/>
    </source>
</evidence>
<dbReference type="OMA" id="CAKMATI"/>
<dbReference type="SUPFAM" id="SSF63712">
    <property type="entry name" value="Nicotinic receptor ligand binding domain-like"/>
    <property type="match status" value="1"/>
</dbReference>
<dbReference type="HOGENOM" id="CLU_702551_0_0_1"/>
<feature type="transmembrane region" description="Helical" evidence="3">
    <location>
        <begin position="325"/>
        <end position="346"/>
    </location>
</feature>
<dbReference type="InterPro" id="IPR006201">
    <property type="entry name" value="Neur_channel"/>
</dbReference>
<evidence type="ECO:0000259" key="4">
    <source>
        <dbReference type="Pfam" id="PF02931"/>
    </source>
</evidence>
<dbReference type="InParanoid" id="G0MIU9"/>
<feature type="domain" description="Neurotransmitter-gated ion-channel ligand-binding" evidence="4">
    <location>
        <begin position="35"/>
        <end position="189"/>
    </location>
</feature>
<protein>
    <submittedName>
        <fullName evidence="5">CBN-LGC-28 protein</fullName>
    </submittedName>
</protein>
<dbReference type="GO" id="GO:0005230">
    <property type="term" value="F:extracellular ligand-gated monoatomic ion channel activity"/>
    <property type="evidence" value="ECO:0007669"/>
    <property type="project" value="InterPro"/>
</dbReference>
<dbReference type="InterPro" id="IPR018000">
    <property type="entry name" value="Neurotransmitter_ion_chnl_CS"/>
</dbReference>
<dbReference type="FunCoup" id="G0MIU9">
    <property type="interactions" value="102"/>
</dbReference>
<proteinExistence type="predicted"/>
<keyword evidence="6" id="KW-1185">Reference proteome</keyword>
<keyword evidence="2 3" id="KW-0472">Membrane</keyword>
<dbReference type="EMBL" id="GL379796">
    <property type="protein sequence ID" value="EGT31287.1"/>
    <property type="molecule type" value="Genomic_DNA"/>
</dbReference>
<dbReference type="Proteomes" id="UP000008068">
    <property type="component" value="Unassembled WGS sequence"/>
</dbReference>
<dbReference type="InterPro" id="IPR036734">
    <property type="entry name" value="Neur_chan_lig-bd_sf"/>
</dbReference>
<feature type="transmembrane region" description="Helical" evidence="3">
    <location>
        <begin position="375"/>
        <end position="399"/>
    </location>
</feature>
<dbReference type="AlphaFoldDB" id="G0MIU9"/>
<gene>
    <name evidence="5" type="primary">Cbn-lgc-28</name>
    <name evidence="5" type="ORF">CAEBREN_00350</name>
</gene>
<comment type="subcellular location">
    <subcellularLocation>
        <location evidence="1">Membrane</location>
        <topology evidence="1">Multi-pass membrane protein</topology>
    </subcellularLocation>
</comment>
<dbReference type="InterPro" id="IPR006202">
    <property type="entry name" value="Neur_chan_lig-bd"/>
</dbReference>
<accession>G0MIU9</accession>
<reference evidence="6" key="1">
    <citation type="submission" date="2011-07" db="EMBL/GenBank/DDBJ databases">
        <authorList>
            <consortium name="Caenorhabditis brenneri Sequencing and Analysis Consortium"/>
            <person name="Wilson R.K."/>
        </authorList>
    </citation>
    <scope>NUCLEOTIDE SEQUENCE [LARGE SCALE GENOMIC DNA]</scope>
    <source>
        <strain evidence="6">PB2801</strain>
    </source>
</reference>
<dbReference type="OrthoDB" id="5975154at2759"/>
<evidence type="ECO:0000256" key="3">
    <source>
        <dbReference type="SAM" id="Phobius"/>
    </source>
</evidence>
<dbReference type="CDD" id="cd18989">
    <property type="entry name" value="LGIC_ECD_cation"/>
    <property type="match status" value="1"/>
</dbReference>
<keyword evidence="3" id="KW-1133">Transmembrane helix</keyword>